<organism evidence="10 11">
    <name type="scientific">Brachionus plicatilis</name>
    <name type="common">Marine rotifer</name>
    <name type="synonym">Brachionus muelleri</name>
    <dbReference type="NCBI Taxonomy" id="10195"/>
    <lineage>
        <taxon>Eukaryota</taxon>
        <taxon>Metazoa</taxon>
        <taxon>Spiralia</taxon>
        <taxon>Gnathifera</taxon>
        <taxon>Rotifera</taxon>
        <taxon>Eurotatoria</taxon>
        <taxon>Monogononta</taxon>
        <taxon>Pseudotrocha</taxon>
        <taxon>Ploima</taxon>
        <taxon>Brachionidae</taxon>
        <taxon>Brachionus</taxon>
    </lineage>
</organism>
<dbReference type="InterPro" id="IPR055122">
    <property type="entry name" value="Med14_N"/>
</dbReference>
<evidence type="ECO:0000256" key="6">
    <source>
        <dbReference type="ARBA" id="ARBA00023242"/>
    </source>
</evidence>
<evidence type="ECO:0000256" key="3">
    <source>
        <dbReference type="ARBA" id="ARBA00023015"/>
    </source>
</evidence>
<dbReference type="GO" id="GO:0070847">
    <property type="term" value="C:core mediator complex"/>
    <property type="evidence" value="ECO:0007669"/>
    <property type="project" value="TreeGrafter"/>
</dbReference>
<dbReference type="EMBL" id="REGN01012350">
    <property type="protein sequence ID" value="RMZ95698.1"/>
    <property type="molecule type" value="Genomic_DNA"/>
</dbReference>
<comment type="subcellular location">
    <subcellularLocation>
        <location evidence="1 7">Nucleus</location>
    </subcellularLocation>
</comment>
<gene>
    <name evidence="10" type="ORF">BpHYR1_033382</name>
</gene>
<evidence type="ECO:0000256" key="5">
    <source>
        <dbReference type="ARBA" id="ARBA00023163"/>
    </source>
</evidence>
<dbReference type="PANTHER" id="PTHR12809:SF2">
    <property type="entry name" value="MEDIATOR OF RNA POLYMERASE II TRANSCRIPTION SUBUNIT 14"/>
    <property type="match status" value="1"/>
</dbReference>
<keyword evidence="4 7" id="KW-0010">Activator</keyword>
<dbReference type="GO" id="GO:0016592">
    <property type="term" value="C:mediator complex"/>
    <property type="evidence" value="ECO:0007669"/>
    <property type="project" value="UniProtKB-UniRule"/>
</dbReference>
<dbReference type="InterPro" id="IPR013947">
    <property type="entry name" value="Mediator_Med14"/>
</dbReference>
<dbReference type="OrthoDB" id="205099at2759"/>
<evidence type="ECO:0000313" key="11">
    <source>
        <dbReference type="Proteomes" id="UP000276133"/>
    </source>
</evidence>
<keyword evidence="11" id="KW-1185">Reference proteome</keyword>
<proteinExistence type="inferred from homology"/>
<dbReference type="GO" id="GO:0003712">
    <property type="term" value="F:transcription coregulator activity"/>
    <property type="evidence" value="ECO:0007669"/>
    <property type="project" value="UniProtKB-UniRule"/>
</dbReference>
<evidence type="ECO:0000256" key="2">
    <source>
        <dbReference type="ARBA" id="ARBA00007813"/>
    </source>
</evidence>
<keyword evidence="3 7" id="KW-0805">Transcription regulation</keyword>
<evidence type="ECO:0000259" key="9">
    <source>
        <dbReference type="Pfam" id="PF25065"/>
    </source>
</evidence>
<dbReference type="InterPro" id="IPR056879">
    <property type="entry name" value="RM3_Med14"/>
</dbReference>
<protein>
    <recommendedName>
        <fullName evidence="7">Mediator of RNA polymerase II transcription subunit 14</fullName>
    </recommendedName>
    <alternativeName>
        <fullName evidence="7">Mediator complex subunit 14</fullName>
    </alternativeName>
</protein>
<comment type="similarity">
    <text evidence="2 7">Belongs to the Mediator complex subunit 14 family.</text>
</comment>
<feature type="domain" description="Mediator of RNA polymerase II transcription subunit 14 RM3" evidence="9">
    <location>
        <begin position="359"/>
        <end position="467"/>
    </location>
</feature>
<dbReference type="Pfam" id="PF25065">
    <property type="entry name" value="RM3_Med14"/>
    <property type="match status" value="1"/>
</dbReference>
<evidence type="ECO:0000259" key="8">
    <source>
        <dbReference type="Pfam" id="PF08638"/>
    </source>
</evidence>
<dbReference type="PANTHER" id="PTHR12809">
    <property type="entry name" value="MEDIATOR COMPLEX SUBUNIT"/>
    <property type="match status" value="1"/>
</dbReference>
<accession>A0A3M7P9G0</accession>
<comment type="caution">
    <text evidence="10">The sequence shown here is derived from an EMBL/GenBank/DDBJ whole genome shotgun (WGS) entry which is preliminary data.</text>
</comment>
<evidence type="ECO:0000256" key="7">
    <source>
        <dbReference type="RuleBase" id="RU365082"/>
    </source>
</evidence>
<comment type="subunit">
    <text evidence="7">Component of the Mediator complex.</text>
</comment>
<evidence type="ECO:0000256" key="1">
    <source>
        <dbReference type="ARBA" id="ARBA00004123"/>
    </source>
</evidence>
<dbReference type="Pfam" id="PF08638">
    <property type="entry name" value="Med14"/>
    <property type="match status" value="1"/>
</dbReference>
<keyword evidence="5 7" id="KW-0804">Transcription</keyword>
<reference evidence="10 11" key="1">
    <citation type="journal article" date="2018" name="Sci. Rep.">
        <title>Genomic signatures of local adaptation to the degree of environmental predictability in rotifers.</title>
        <authorList>
            <person name="Franch-Gras L."/>
            <person name="Hahn C."/>
            <person name="Garcia-Roger E.M."/>
            <person name="Carmona M.J."/>
            <person name="Serra M."/>
            <person name="Gomez A."/>
        </authorList>
    </citation>
    <scope>NUCLEOTIDE SEQUENCE [LARGE SCALE GENOMIC DNA]</scope>
    <source>
        <strain evidence="10">HYR1</strain>
    </source>
</reference>
<dbReference type="Proteomes" id="UP000276133">
    <property type="component" value="Unassembled WGS sequence"/>
</dbReference>
<comment type="function">
    <text evidence="7">Component of the Mediator complex, a coactivator involved in the regulated transcription of nearly all RNA polymerase II-dependent genes. Mediator functions as a bridge to convey information from gene-specific regulatory proteins to the basal RNA polymerase II transcription machinery. Mediator is recruited to promoters by direct interactions with regulatory proteins and serves as a scaffold for the assembly of a functional preinitiation complex with RNA polymerase II and the general transcription factors.</text>
</comment>
<keyword evidence="6 7" id="KW-0539">Nucleus</keyword>
<evidence type="ECO:0000313" key="10">
    <source>
        <dbReference type="EMBL" id="RMZ95698.1"/>
    </source>
</evidence>
<dbReference type="AlphaFoldDB" id="A0A3M7P9G0"/>
<name>A0A3M7P9G0_BRAPC</name>
<sequence>MTSFETDAGAVASPFFNPNQEQYESLASILQTAIQRTYHQLMIMMETFPHMSNTEKKIKILAYACRTRQLFMRIYALVKFIKTAHINVSNILSFLDQQSFIFVNTADYLYHLANVKLVNARLPSFSILSSVDVLTLGTYPRLPSCIKDRILPSEKITEDEKEKTVKTLNRIIQCRLALSELPSQFKNFHIENGFVDFEVRNEFEIKLTLVSDNFNLPWRLLKINFLVKDARDPNKVLINNFQVNQIHQYLQEKLNENDRPFVEIYKSLHFFVQSLQLEVLYEQMSILVSLSRFYKIVKYEKCKMFTVEYWLEYPNKSFTFTICVGENSDFLQTIHGPALHWRDHKNIDLTFRSGELLIEKIVHQIIKFRSKKRLVEVQSLFEQYSYCKSTLIEDKPAIKVQFKISNFQTETLWIIVDYYKGHFQVVFPHSALNIKLKLIIEECLNSDCKKLDSFLLNLRIWLLLKRCQTIIRSYGFKCHEEVHITSFIDTDIMNLYNRLEKNRIFVELKKQERIFIMVTIRSKEELGNSKDQLNWQKNLDIGKCKYNGELDNTKPFLKLLSLSHFKRSPQESTLHQHQILNILIYKIKHIIRWYSYNSIYQSNICVMNSIILNISSKIEKGMKLVLKIDKTRDM</sequence>
<evidence type="ECO:0000256" key="4">
    <source>
        <dbReference type="ARBA" id="ARBA00023159"/>
    </source>
</evidence>
<dbReference type="GO" id="GO:0006357">
    <property type="term" value="P:regulation of transcription by RNA polymerase II"/>
    <property type="evidence" value="ECO:0007669"/>
    <property type="project" value="InterPro"/>
</dbReference>
<dbReference type="STRING" id="10195.A0A3M7P9G0"/>
<feature type="domain" description="Mediator complex subunit MED14 N-terminal" evidence="8">
    <location>
        <begin position="25"/>
        <end position="209"/>
    </location>
</feature>